<keyword evidence="5" id="KW-1185">Reference proteome</keyword>
<feature type="transmembrane region" description="Helical" evidence="2">
    <location>
        <begin position="56"/>
        <end position="75"/>
    </location>
</feature>
<dbReference type="InterPro" id="IPR036890">
    <property type="entry name" value="HATPase_C_sf"/>
</dbReference>
<dbReference type="EMBL" id="SACY01000003">
    <property type="protein sequence ID" value="RVU24881.1"/>
    <property type="molecule type" value="Genomic_DNA"/>
</dbReference>
<organism evidence="4 5">
    <name type="scientific">Sandaracinomonas limnophila</name>
    <dbReference type="NCBI Taxonomy" id="1862386"/>
    <lineage>
        <taxon>Bacteria</taxon>
        <taxon>Pseudomonadati</taxon>
        <taxon>Bacteroidota</taxon>
        <taxon>Cytophagia</taxon>
        <taxon>Cytophagales</taxon>
        <taxon>Flectobacillaceae</taxon>
        <taxon>Sandaracinomonas</taxon>
    </lineage>
</organism>
<evidence type="ECO:0000256" key="2">
    <source>
        <dbReference type="SAM" id="Phobius"/>
    </source>
</evidence>
<dbReference type="AlphaFoldDB" id="A0A437PRL2"/>
<keyword evidence="2" id="KW-0472">Membrane</keyword>
<evidence type="ECO:0000313" key="5">
    <source>
        <dbReference type="Proteomes" id="UP000282832"/>
    </source>
</evidence>
<feature type="coiled-coil region" evidence="1">
    <location>
        <begin position="142"/>
        <end position="169"/>
    </location>
</feature>
<sequence length="354" mass="41041">MWQVWSSRRTITTFKILFNLILWSMWIGLPLLSPVHQPHENTHPHPHASPEFSEHIYIELSVVVPLFYWITLFLVPKIFKTRGVFFYLGGLVLSVLAFFYLESFIQTYVIQFEHDERNILGPQGLFPLVLIAGIGSTYGLLLEFIKIQAIKAEETQEQLKSELSFLRSQISPHFIFNVLNSIVYLVRTKAHQEAESVTLKLSSLMRYMLYDSDQTMIPLGKELDYLKNYIDLQKVRFGEDVEISFKENGIVRACMIEPMLLIPFVENAFKHGINQVLNPKIEIFFSIEDGDLEFIVQNQKGVTHNDSQEPSSGIGLKNVSRRLQLLYPEKHTLEICEKGEDFRVKLNMTLDKKI</sequence>
<accession>A0A437PRL2</accession>
<keyword evidence="2" id="KW-1133">Transmembrane helix</keyword>
<dbReference type="Gene3D" id="3.30.565.10">
    <property type="entry name" value="Histidine kinase-like ATPase, C-terminal domain"/>
    <property type="match status" value="1"/>
</dbReference>
<dbReference type="PANTHER" id="PTHR34220">
    <property type="entry name" value="SENSOR HISTIDINE KINASE YPDA"/>
    <property type="match status" value="1"/>
</dbReference>
<evidence type="ECO:0000259" key="3">
    <source>
        <dbReference type="Pfam" id="PF06580"/>
    </source>
</evidence>
<dbReference type="GO" id="GO:0016020">
    <property type="term" value="C:membrane"/>
    <property type="evidence" value="ECO:0007669"/>
    <property type="project" value="InterPro"/>
</dbReference>
<dbReference type="OrthoDB" id="9792992at2"/>
<feature type="domain" description="Signal transduction histidine kinase internal region" evidence="3">
    <location>
        <begin position="162"/>
        <end position="240"/>
    </location>
</feature>
<dbReference type="InterPro" id="IPR010559">
    <property type="entry name" value="Sig_transdc_His_kin_internal"/>
</dbReference>
<proteinExistence type="predicted"/>
<evidence type="ECO:0000256" key="1">
    <source>
        <dbReference type="SAM" id="Coils"/>
    </source>
</evidence>
<feature type="transmembrane region" description="Helical" evidence="2">
    <location>
        <begin position="84"/>
        <end position="105"/>
    </location>
</feature>
<protein>
    <submittedName>
        <fullName evidence="4">Sensor histidine kinase</fullName>
    </submittedName>
</protein>
<dbReference type="SUPFAM" id="SSF55874">
    <property type="entry name" value="ATPase domain of HSP90 chaperone/DNA topoisomerase II/histidine kinase"/>
    <property type="match status" value="1"/>
</dbReference>
<reference evidence="4 5" key="1">
    <citation type="submission" date="2019-01" db="EMBL/GenBank/DDBJ databases">
        <authorList>
            <person name="Chen W.-M."/>
        </authorList>
    </citation>
    <scope>NUCLEOTIDE SEQUENCE [LARGE SCALE GENOMIC DNA]</scope>
    <source>
        <strain evidence="4 5">FSY-15</strain>
    </source>
</reference>
<comment type="caution">
    <text evidence="4">The sequence shown here is derived from an EMBL/GenBank/DDBJ whole genome shotgun (WGS) entry which is preliminary data.</text>
</comment>
<keyword evidence="2" id="KW-0812">Transmembrane</keyword>
<name>A0A437PRL2_9BACT</name>
<keyword evidence="4" id="KW-0418">Kinase</keyword>
<keyword evidence="4" id="KW-0808">Transferase</keyword>
<feature type="transmembrane region" description="Helical" evidence="2">
    <location>
        <begin position="16"/>
        <end position="36"/>
    </location>
</feature>
<dbReference type="GO" id="GO:0000155">
    <property type="term" value="F:phosphorelay sensor kinase activity"/>
    <property type="evidence" value="ECO:0007669"/>
    <property type="project" value="InterPro"/>
</dbReference>
<feature type="transmembrane region" description="Helical" evidence="2">
    <location>
        <begin position="125"/>
        <end position="145"/>
    </location>
</feature>
<evidence type="ECO:0000313" key="4">
    <source>
        <dbReference type="EMBL" id="RVU24881.1"/>
    </source>
</evidence>
<dbReference type="Proteomes" id="UP000282832">
    <property type="component" value="Unassembled WGS sequence"/>
</dbReference>
<dbReference type="Pfam" id="PF06580">
    <property type="entry name" value="His_kinase"/>
    <property type="match status" value="1"/>
</dbReference>
<dbReference type="PANTHER" id="PTHR34220:SF7">
    <property type="entry name" value="SENSOR HISTIDINE KINASE YPDA"/>
    <property type="match status" value="1"/>
</dbReference>
<dbReference type="InterPro" id="IPR050640">
    <property type="entry name" value="Bact_2-comp_sensor_kinase"/>
</dbReference>
<keyword evidence="1" id="KW-0175">Coiled coil</keyword>
<gene>
    <name evidence="4" type="ORF">EOJ36_07695</name>
</gene>